<organism evidence="12 13">
    <name type="scientific">Deinococcus soli</name>
    <name type="common">ex Cha et al. 2016</name>
    <dbReference type="NCBI Taxonomy" id="1309411"/>
    <lineage>
        <taxon>Bacteria</taxon>
        <taxon>Thermotogati</taxon>
        <taxon>Deinococcota</taxon>
        <taxon>Deinococci</taxon>
        <taxon>Deinococcales</taxon>
        <taxon>Deinococcaceae</taxon>
        <taxon>Deinococcus</taxon>
    </lineage>
</organism>
<feature type="compositionally biased region" description="Pro residues" evidence="10">
    <location>
        <begin position="12"/>
        <end position="25"/>
    </location>
</feature>
<evidence type="ECO:0000256" key="4">
    <source>
        <dbReference type="ARBA" id="ARBA00022840"/>
    </source>
</evidence>
<reference evidence="12" key="1">
    <citation type="submission" date="2023-07" db="EMBL/GenBank/DDBJ databases">
        <title>Sorghum-associated microbial communities from plants grown in Nebraska, USA.</title>
        <authorList>
            <person name="Schachtman D."/>
        </authorList>
    </citation>
    <scope>NUCLEOTIDE SEQUENCE</scope>
    <source>
        <strain evidence="12">BE330</strain>
    </source>
</reference>
<dbReference type="GO" id="GO:0005524">
    <property type="term" value="F:ATP binding"/>
    <property type="evidence" value="ECO:0007669"/>
    <property type="project" value="UniProtKB-UniRule"/>
</dbReference>
<keyword evidence="1 9" id="KW-0547">Nucleotide-binding</keyword>
<dbReference type="Proteomes" id="UP001185331">
    <property type="component" value="Unassembled WGS sequence"/>
</dbReference>
<evidence type="ECO:0000256" key="10">
    <source>
        <dbReference type="SAM" id="MobiDB-lite"/>
    </source>
</evidence>
<dbReference type="InterPro" id="IPR014016">
    <property type="entry name" value="UvrD-like_ATP-bd"/>
</dbReference>
<dbReference type="RefSeq" id="WP_309869758.1">
    <property type="nucleotide sequence ID" value="NZ_JAVDQK010000010.1"/>
</dbReference>
<protein>
    <recommendedName>
        <fullName evidence="7">DNA 3'-5' helicase</fullName>
        <ecNumber evidence="7">5.6.2.4</ecNumber>
    </recommendedName>
</protein>
<dbReference type="SUPFAM" id="SSF52540">
    <property type="entry name" value="P-loop containing nucleoside triphosphate hydrolases"/>
    <property type="match status" value="1"/>
</dbReference>
<evidence type="ECO:0000256" key="8">
    <source>
        <dbReference type="ARBA" id="ARBA00048988"/>
    </source>
</evidence>
<keyword evidence="3 9" id="KW-0347">Helicase</keyword>
<keyword evidence="5" id="KW-0413">Isomerase</keyword>
<keyword evidence="2 9" id="KW-0378">Hydrolase</keyword>
<evidence type="ECO:0000256" key="9">
    <source>
        <dbReference type="PROSITE-ProRule" id="PRU00560"/>
    </source>
</evidence>
<dbReference type="Pfam" id="PF00580">
    <property type="entry name" value="UvrD-helicase"/>
    <property type="match status" value="1"/>
</dbReference>
<dbReference type="PANTHER" id="PTHR11070">
    <property type="entry name" value="UVRD / RECB / PCRA DNA HELICASE FAMILY MEMBER"/>
    <property type="match status" value="1"/>
</dbReference>
<dbReference type="GO" id="GO:0000725">
    <property type="term" value="P:recombinational repair"/>
    <property type="evidence" value="ECO:0007669"/>
    <property type="project" value="TreeGrafter"/>
</dbReference>
<dbReference type="GO" id="GO:0003677">
    <property type="term" value="F:DNA binding"/>
    <property type="evidence" value="ECO:0007669"/>
    <property type="project" value="InterPro"/>
</dbReference>
<evidence type="ECO:0000313" key="13">
    <source>
        <dbReference type="Proteomes" id="UP001185331"/>
    </source>
</evidence>
<feature type="region of interest" description="Disordered" evidence="10">
    <location>
        <begin position="1"/>
        <end position="25"/>
    </location>
</feature>
<dbReference type="EMBL" id="JAVDQK010000010">
    <property type="protein sequence ID" value="MDR6220083.1"/>
    <property type="molecule type" value="Genomic_DNA"/>
</dbReference>
<comment type="caution">
    <text evidence="12">The sequence shown here is derived from an EMBL/GenBank/DDBJ whole genome shotgun (WGS) entry which is preliminary data.</text>
</comment>
<evidence type="ECO:0000256" key="3">
    <source>
        <dbReference type="ARBA" id="ARBA00022806"/>
    </source>
</evidence>
<name>A0AAE4BMF1_9DEIO</name>
<evidence type="ECO:0000256" key="1">
    <source>
        <dbReference type="ARBA" id="ARBA00022741"/>
    </source>
</evidence>
<dbReference type="InterPro" id="IPR014017">
    <property type="entry name" value="DNA_helicase_UvrD-like_C"/>
</dbReference>
<proteinExistence type="predicted"/>
<dbReference type="AlphaFoldDB" id="A0AAE4BMF1"/>
<dbReference type="GO" id="GO:0016787">
    <property type="term" value="F:hydrolase activity"/>
    <property type="evidence" value="ECO:0007669"/>
    <property type="project" value="UniProtKB-UniRule"/>
</dbReference>
<evidence type="ECO:0000313" key="12">
    <source>
        <dbReference type="EMBL" id="MDR6220083.1"/>
    </source>
</evidence>
<dbReference type="PROSITE" id="PS51198">
    <property type="entry name" value="UVRD_HELICASE_ATP_BIND"/>
    <property type="match status" value="1"/>
</dbReference>
<dbReference type="GO" id="GO:0043138">
    <property type="term" value="F:3'-5' DNA helicase activity"/>
    <property type="evidence" value="ECO:0007669"/>
    <property type="project" value="UniProtKB-EC"/>
</dbReference>
<gene>
    <name evidence="12" type="ORF">J2Y00_003694</name>
</gene>
<dbReference type="InterPro" id="IPR027417">
    <property type="entry name" value="P-loop_NTPase"/>
</dbReference>
<sequence length="934" mass="100761">MPKTAPRARPIPSTPNPIPFTPPLTPPDARFAVPTLSADAQLAYDRLSQDGRLSQVALTRLVGEARAGEVLVELTAAWLAVEVPGGLETRTGRAGYIAPVTWVPAAGLLEVEAAARQLSGRSGLLGMFARALDMDAAGALGVMRALVVLGLAQGGPVGATFAFRVHAQDQVRTEEIQACPPDGGQLRLEASVVEASVNGEDDRRSVVIPTPHTVKAGGERMTRSIPAQFTVEQRQFMAAVTTSRRHLFLRATAGAGKTTTLTEAAWHLEERGVYFAYNRHAVSDLQPRLPARVRALTLHAHGFRLLQQQLGSPLQILDEKGRLVASTVIPDHTQLHAPAARAWTIAREEGLHVPTPEQAKWLADRAQWPAEPDELVDLIPVFHQVGADLWSDAGAADFTDLLWLPVTLGYGVGSLSLALVDEAQDLTPLRQRYVLHLLGLRGASASPGRLIFVGDSDQSIYTWAGADPMALSRLKERVDALELPLSVSFRCPREVVRYARAHSSFIRPAPRAEPGIVEHVSAETTTYARGDVVLCRTNAPLIRLALELMSRKLSVAVTGRDLAQRLRDGVTEAFPPDFENDAVTDLVRAYLEPVAAPLKARASTGDQGARRALTELLDVGRCLRYLAWVVSRRTGAGTQADALTLLGQLCREDAEADVLLASVHRAKGKEWPRVTILYPELMPLSQGDEAEERAVQFVAVTRAQRVLRFAYGKEAWAAQQLVMPGVLPAVEVEEVGPEMPVWAEVLEGVAPVPSPVLALSVPPPSSGCRSMLPALPEGGPPVATLTDPRGAWPLFGGGTPMPLGLVRERLTALAEEDRTLLRTWAADGLTLLQGVEAPYVAVHEAHLALFEQAARQARLAIPALFGTGVPVCVFEGPLLRVRLARKVRLSGRVLRVALGDLELRFDRVSGELLDGAEPLAPFIRPAELGRLQAS</sequence>
<dbReference type="EC" id="5.6.2.4" evidence="7"/>
<dbReference type="InterPro" id="IPR000212">
    <property type="entry name" value="DNA_helicase_UvrD/REP"/>
</dbReference>
<comment type="catalytic activity">
    <reaction evidence="8">
        <text>ATP + H2O = ADP + phosphate + H(+)</text>
        <dbReference type="Rhea" id="RHEA:13065"/>
        <dbReference type="ChEBI" id="CHEBI:15377"/>
        <dbReference type="ChEBI" id="CHEBI:15378"/>
        <dbReference type="ChEBI" id="CHEBI:30616"/>
        <dbReference type="ChEBI" id="CHEBI:43474"/>
        <dbReference type="ChEBI" id="CHEBI:456216"/>
        <dbReference type="EC" id="5.6.2.4"/>
    </reaction>
</comment>
<accession>A0AAE4BMF1</accession>
<evidence type="ECO:0000256" key="5">
    <source>
        <dbReference type="ARBA" id="ARBA00023235"/>
    </source>
</evidence>
<comment type="catalytic activity">
    <reaction evidence="6">
        <text>Couples ATP hydrolysis with the unwinding of duplex DNA by translocating in the 3'-5' direction.</text>
        <dbReference type="EC" id="5.6.2.4"/>
    </reaction>
</comment>
<dbReference type="Pfam" id="PF13361">
    <property type="entry name" value="UvrD_C"/>
    <property type="match status" value="1"/>
</dbReference>
<evidence type="ECO:0000256" key="2">
    <source>
        <dbReference type="ARBA" id="ARBA00022801"/>
    </source>
</evidence>
<evidence type="ECO:0000256" key="7">
    <source>
        <dbReference type="ARBA" id="ARBA00034808"/>
    </source>
</evidence>
<evidence type="ECO:0000259" key="11">
    <source>
        <dbReference type="PROSITE" id="PS51198"/>
    </source>
</evidence>
<dbReference type="Gene3D" id="1.10.486.10">
    <property type="entry name" value="PCRA, domain 4"/>
    <property type="match status" value="1"/>
</dbReference>
<keyword evidence="4 9" id="KW-0067">ATP-binding</keyword>
<feature type="domain" description="UvrD-like helicase ATP-binding" evidence="11">
    <location>
        <begin position="230"/>
        <end position="492"/>
    </location>
</feature>
<evidence type="ECO:0000256" key="6">
    <source>
        <dbReference type="ARBA" id="ARBA00034617"/>
    </source>
</evidence>
<feature type="binding site" evidence="9">
    <location>
        <begin position="251"/>
        <end position="258"/>
    </location>
    <ligand>
        <name>ATP</name>
        <dbReference type="ChEBI" id="CHEBI:30616"/>
    </ligand>
</feature>
<dbReference type="PANTHER" id="PTHR11070:SF2">
    <property type="entry name" value="ATP-DEPENDENT DNA HELICASE SRS2"/>
    <property type="match status" value="1"/>
</dbReference>
<dbReference type="Gene3D" id="3.40.50.300">
    <property type="entry name" value="P-loop containing nucleotide triphosphate hydrolases"/>
    <property type="match status" value="2"/>
</dbReference>